<feature type="region of interest" description="Disordered" evidence="1">
    <location>
        <begin position="114"/>
        <end position="151"/>
    </location>
</feature>
<protein>
    <submittedName>
        <fullName evidence="2">Uncharacterized protein</fullName>
    </submittedName>
</protein>
<dbReference type="Gramene" id="CDF36833">
    <property type="protein sequence ID" value="CDF36833"/>
    <property type="gene ID" value="CHC_T00005277001"/>
</dbReference>
<evidence type="ECO:0000256" key="1">
    <source>
        <dbReference type="SAM" id="MobiDB-lite"/>
    </source>
</evidence>
<accession>R7QGC5</accession>
<evidence type="ECO:0000313" key="2">
    <source>
        <dbReference type="EMBL" id="CDF36833.1"/>
    </source>
</evidence>
<dbReference type="EMBL" id="HG001806">
    <property type="protein sequence ID" value="CDF36833.1"/>
    <property type="molecule type" value="Genomic_DNA"/>
</dbReference>
<sequence length="734" mass="79541">MASSSSSTAETDDTSWYGPKALLERKSSSKGSIRGSGPLAALKLRKSLSRNTEGDDSNPWFQERSDPSPCPDISDDESGLSLAQEAEGVGIKFEKVKRKRLKRKIARQIFSKEKDGKNAVATNQGSSSSRSSQDILVPPSPSNDSQKTTSDVTVESIVSSAVLEKDLRKALSAKRRLEDVLERALVLRERPPEDLCSQFYKYLSSSTAVERGVTIILNGGFTASAASMKSSFAAIPKHRVYSELLSSAYVNGPSRLRKAVLSQTKAKAQILTFLTQNAGDLGSRTETYSFKVRCLVKVLAAILAESPSDVTDFLSGSQGCLHSFVRYQIRVAEAADFICQLCAANALSDAPGDGLRYGAPNAAGIALLRKEGISDLLVRVFEESCETSVAETDSSARWQLQVMSMGCLVELSKRSVVVPKFSKNNCSYSNKHIKSLNAALQNIDLFQNVERASRLLRAALSCAEKTGRGSGQAEQGKDCNAGVCVLSSVAELLDMVSSAGDSKSVVTRRTVGKINTKDLERVLLSQIGVLCRLLDQGHEVEGRGRLSLEIVKVFRSLFESRSDDTRIALVDAGVPECVLRAVRKNKLCSILHGCVVECMAVSLRREESGRLHHEWLRALNKVGMLEEMASVLEGKCGTDKSEQEDAWSTYRSTLVDLGFVLCMFSQNLTRAAFRRLFESEQQYQTFIGKIEVGLGKVANSREGACGGPKPEGAVVSVLANADALAAKINDVDAV</sequence>
<proteinExistence type="predicted"/>
<keyword evidence="3" id="KW-1185">Reference proteome</keyword>
<feature type="compositionally biased region" description="Polar residues" evidence="1">
    <location>
        <begin position="142"/>
        <end position="151"/>
    </location>
</feature>
<gene>
    <name evidence="2" type="ORF">CHC_T00005277001</name>
</gene>
<dbReference type="KEGG" id="ccp:CHC_T00005277001"/>
<organism evidence="2 3">
    <name type="scientific">Chondrus crispus</name>
    <name type="common">Carrageen Irish moss</name>
    <name type="synonym">Polymorpha crispa</name>
    <dbReference type="NCBI Taxonomy" id="2769"/>
    <lineage>
        <taxon>Eukaryota</taxon>
        <taxon>Rhodophyta</taxon>
        <taxon>Florideophyceae</taxon>
        <taxon>Rhodymeniophycidae</taxon>
        <taxon>Gigartinales</taxon>
        <taxon>Gigartinaceae</taxon>
        <taxon>Chondrus</taxon>
    </lineage>
</organism>
<dbReference type="RefSeq" id="XP_005716652.1">
    <property type="nucleotide sequence ID" value="XM_005716595.1"/>
</dbReference>
<dbReference type="Proteomes" id="UP000012073">
    <property type="component" value="Unassembled WGS sequence"/>
</dbReference>
<dbReference type="OrthoDB" id="5674at2759"/>
<evidence type="ECO:0000313" key="3">
    <source>
        <dbReference type="Proteomes" id="UP000012073"/>
    </source>
</evidence>
<name>R7QGC5_CHOCR</name>
<dbReference type="GeneID" id="17324360"/>
<reference evidence="3" key="1">
    <citation type="journal article" date="2013" name="Proc. Natl. Acad. Sci. U.S.A.">
        <title>Genome structure and metabolic features in the red seaweed Chondrus crispus shed light on evolution of the Archaeplastida.</title>
        <authorList>
            <person name="Collen J."/>
            <person name="Porcel B."/>
            <person name="Carre W."/>
            <person name="Ball S.G."/>
            <person name="Chaparro C."/>
            <person name="Tonon T."/>
            <person name="Barbeyron T."/>
            <person name="Michel G."/>
            <person name="Noel B."/>
            <person name="Valentin K."/>
            <person name="Elias M."/>
            <person name="Artiguenave F."/>
            <person name="Arun A."/>
            <person name="Aury J.M."/>
            <person name="Barbosa-Neto J.F."/>
            <person name="Bothwell J.H."/>
            <person name="Bouget F.Y."/>
            <person name="Brillet L."/>
            <person name="Cabello-Hurtado F."/>
            <person name="Capella-Gutierrez S."/>
            <person name="Charrier B."/>
            <person name="Cladiere L."/>
            <person name="Cock J.M."/>
            <person name="Coelho S.M."/>
            <person name="Colleoni C."/>
            <person name="Czjzek M."/>
            <person name="Da Silva C."/>
            <person name="Delage L."/>
            <person name="Denoeud F."/>
            <person name="Deschamps P."/>
            <person name="Dittami S.M."/>
            <person name="Gabaldon T."/>
            <person name="Gachon C.M."/>
            <person name="Groisillier A."/>
            <person name="Herve C."/>
            <person name="Jabbari K."/>
            <person name="Katinka M."/>
            <person name="Kloareg B."/>
            <person name="Kowalczyk N."/>
            <person name="Labadie K."/>
            <person name="Leblanc C."/>
            <person name="Lopez P.J."/>
            <person name="McLachlan D.H."/>
            <person name="Meslet-Cladiere L."/>
            <person name="Moustafa A."/>
            <person name="Nehr Z."/>
            <person name="Nyvall Collen P."/>
            <person name="Panaud O."/>
            <person name="Partensky F."/>
            <person name="Poulain J."/>
            <person name="Rensing S.A."/>
            <person name="Rousvoal S."/>
            <person name="Samson G."/>
            <person name="Symeonidi A."/>
            <person name="Weissenbach J."/>
            <person name="Zambounis A."/>
            <person name="Wincker P."/>
            <person name="Boyen C."/>
        </authorList>
    </citation>
    <scope>NUCLEOTIDE SEQUENCE [LARGE SCALE GENOMIC DNA]</scope>
    <source>
        <strain evidence="3">cv. Stackhouse</strain>
    </source>
</reference>
<feature type="region of interest" description="Disordered" evidence="1">
    <location>
        <begin position="1"/>
        <end position="81"/>
    </location>
</feature>
<dbReference type="AlphaFoldDB" id="R7QGC5"/>